<dbReference type="InterPro" id="IPR006674">
    <property type="entry name" value="HD_domain"/>
</dbReference>
<dbReference type="GO" id="GO:0016787">
    <property type="term" value="F:hydrolase activity"/>
    <property type="evidence" value="ECO:0007669"/>
    <property type="project" value="UniProtKB-KW"/>
</dbReference>
<dbReference type="SUPFAM" id="SSF109604">
    <property type="entry name" value="HD-domain/PDEase-like"/>
    <property type="match status" value="1"/>
</dbReference>
<accession>A0A0G1PLJ0</accession>
<dbReference type="InterPro" id="IPR006675">
    <property type="entry name" value="HDIG_dom"/>
</dbReference>
<dbReference type="AlphaFoldDB" id="A0A0G1PLJ0"/>
<evidence type="ECO:0000313" key="3">
    <source>
        <dbReference type="Proteomes" id="UP000034705"/>
    </source>
</evidence>
<dbReference type="NCBIfam" id="TIGR00277">
    <property type="entry name" value="HDIG"/>
    <property type="match status" value="1"/>
</dbReference>
<dbReference type="Gene3D" id="1.10.3210.10">
    <property type="entry name" value="Hypothetical protein af1432"/>
    <property type="match status" value="1"/>
</dbReference>
<organism evidence="2 3">
    <name type="scientific">Candidatus Uhrbacteria bacterium GW2011_GWF2_46_218</name>
    <dbReference type="NCBI Taxonomy" id="1619001"/>
    <lineage>
        <taxon>Bacteria</taxon>
        <taxon>Candidatus Uhriibacteriota</taxon>
    </lineage>
</organism>
<dbReference type="InterPro" id="IPR003607">
    <property type="entry name" value="HD/PDEase_dom"/>
</dbReference>
<gene>
    <name evidence="2" type="ORF">UX45_C0008G0016</name>
</gene>
<evidence type="ECO:0000313" key="2">
    <source>
        <dbReference type="EMBL" id="KKU33567.1"/>
    </source>
</evidence>
<evidence type="ECO:0000259" key="1">
    <source>
        <dbReference type="Pfam" id="PF01966"/>
    </source>
</evidence>
<dbReference type="CDD" id="cd00077">
    <property type="entry name" value="HDc"/>
    <property type="match status" value="1"/>
</dbReference>
<proteinExistence type="predicted"/>
<dbReference type="Proteomes" id="UP000034705">
    <property type="component" value="Unassembled WGS sequence"/>
</dbReference>
<dbReference type="Pfam" id="PF01966">
    <property type="entry name" value="HD"/>
    <property type="match status" value="1"/>
</dbReference>
<keyword evidence="2" id="KW-0378">Hydrolase</keyword>
<dbReference type="EMBL" id="LCMG01000008">
    <property type="protein sequence ID" value="KKU33567.1"/>
    <property type="molecule type" value="Genomic_DNA"/>
</dbReference>
<feature type="domain" description="HD" evidence="1">
    <location>
        <begin position="27"/>
        <end position="124"/>
    </location>
</feature>
<reference evidence="2 3" key="1">
    <citation type="journal article" date="2015" name="Nature">
        <title>rRNA introns, odd ribosomes, and small enigmatic genomes across a large radiation of phyla.</title>
        <authorList>
            <person name="Brown C.T."/>
            <person name="Hug L.A."/>
            <person name="Thomas B.C."/>
            <person name="Sharon I."/>
            <person name="Castelle C.J."/>
            <person name="Singh A."/>
            <person name="Wilkins M.J."/>
            <person name="Williams K.H."/>
            <person name="Banfield J.F."/>
        </authorList>
    </citation>
    <scope>NUCLEOTIDE SEQUENCE [LARGE SCALE GENOMIC DNA]</scope>
</reference>
<protein>
    <submittedName>
        <fullName evidence="2">Metal dependent phosphohydrolase</fullName>
    </submittedName>
</protein>
<sequence>MHLPMRSTIESVKQLVQNTADELDYKYHIESVVRHALHLADILHADKEVVELAAYLHDIGRQREKGDEHHHMLGERYAREILGEHHVSLEIINHVCSCIRRHRAFKEDLPQTLEEKIIANADAMSHFEMIPLFFYWGASRATYEEAQAWVKKKLERDWEEKLTLKEARELTLLQKEAAEKILG</sequence>
<comment type="caution">
    <text evidence="2">The sequence shown here is derived from an EMBL/GenBank/DDBJ whole genome shotgun (WGS) entry which is preliminary data.</text>
</comment>
<name>A0A0G1PLJ0_9BACT</name>